<sequence length="281" mass="29718">MTAAVAGVVMLVGGLSACNSDKDDNGAGSSSSGGKSDAAGQKKPQSPLDAALASLKTASQQTNDKKSAKVDGTVKNGATEQSMKGGLDWSNGMNMSVDIRMKGGSGMGSGKPMKALYTPDAMYMNMGVPMQGKSWIKYDYDVLAKKMGPSGALMKDMMQNNNPGRSVDLLIASGKVKEVGKEDVRGVQATHFTGTLAVAELARMQSENVSESDLKALEKQLEQAGAKNETIDLWIDGDNLLVKKRERMDGNSPYDSTVFYSDYGTEVTVTPPPAGDTMDYK</sequence>
<feature type="compositionally biased region" description="Low complexity" evidence="1">
    <location>
        <begin position="26"/>
        <end position="39"/>
    </location>
</feature>
<proteinExistence type="predicted"/>
<gene>
    <name evidence="2" type="ORF">K9S39_25030</name>
</gene>
<dbReference type="Proteomes" id="UP000830115">
    <property type="component" value="Chromosome"/>
</dbReference>
<evidence type="ECO:0008006" key="4">
    <source>
        <dbReference type="Google" id="ProtNLM"/>
    </source>
</evidence>
<reference evidence="2" key="1">
    <citation type="submission" date="2021-10" db="EMBL/GenBank/DDBJ databases">
        <title>Streptomyces nigrumlapis sp.nov.,an antimicrobial producing actinobacterium isolated from Black Gobi rocks.</title>
        <authorList>
            <person name="Wen Y."/>
            <person name="Zhang W."/>
            <person name="Liu X.G."/>
        </authorList>
    </citation>
    <scope>NUCLEOTIDE SEQUENCE</scope>
    <source>
        <strain evidence="2">ST13-2-2</strain>
    </source>
</reference>
<dbReference type="EMBL" id="CP086322">
    <property type="protein sequence ID" value="UQA94680.1"/>
    <property type="molecule type" value="Genomic_DNA"/>
</dbReference>
<evidence type="ECO:0000313" key="3">
    <source>
        <dbReference type="Proteomes" id="UP000830115"/>
    </source>
</evidence>
<evidence type="ECO:0000256" key="1">
    <source>
        <dbReference type="SAM" id="MobiDB-lite"/>
    </source>
</evidence>
<keyword evidence="3" id="KW-1185">Reference proteome</keyword>
<protein>
    <recommendedName>
        <fullName evidence="4">Lipoprotein</fullName>
    </recommendedName>
</protein>
<dbReference type="Gene3D" id="2.50.20.20">
    <property type="match status" value="1"/>
</dbReference>
<dbReference type="InterPro" id="IPR029046">
    <property type="entry name" value="LolA/LolB/LppX"/>
</dbReference>
<dbReference type="SUPFAM" id="SSF89392">
    <property type="entry name" value="Prokaryotic lipoproteins and lipoprotein localization factors"/>
    <property type="match status" value="1"/>
</dbReference>
<name>A0ABY4MAF5_9ACTN</name>
<organism evidence="2 3">
    <name type="scientific">Streptomyces halobius</name>
    <dbReference type="NCBI Taxonomy" id="2879846"/>
    <lineage>
        <taxon>Bacteria</taxon>
        <taxon>Bacillati</taxon>
        <taxon>Actinomycetota</taxon>
        <taxon>Actinomycetes</taxon>
        <taxon>Kitasatosporales</taxon>
        <taxon>Streptomycetaceae</taxon>
        <taxon>Streptomyces</taxon>
    </lineage>
</organism>
<evidence type="ECO:0000313" key="2">
    <source>
        <dbReference type="EMBL" id="UQA94680.1"/>
    </source>
</evidence>
<dbReference type="RefSeq" id="WP_248865545.1">
    <property type="nucleotide sequence ID" value="NZ_CP086322.1"/>
</dbReference>
<accession>A0ABY4MAF5</accession>
<feature type="region of interest" description="Disordered" evidence="1">
    <location>
        <begin position="18"/>
        <end position="89"/>
    </location>
</feature>